<dbReference type="PANTHER" id="PTHR46601:SF1">
    <property type="entry name" value="ADF-H DOMAIN-CONTAINING PROTEIN"/>
    <property type="match status" value="1"/>
</dbReference>
<proteinExistence type="predicted"/>
<reference evidence="1" key="2">
    <citation type="submission" date="2020-11" db="EMBL/GenBank/DDBJ databases">
        <authorList>
            <person name="McCartney M.A."/>
            <person name="Auch B."/>
            <person name="Kono T."/>
            <person name="Mallez S."/>
            <person name="Becker A."/>
            <person name="Gohl D.M."/>
            <person name="Silverstein K.A.T."/>
            <person name="Koren S."/>
            <person name="Bechman K.B."/>
            <person name="Herman A."/>
            <person name="Abrahante J.E."/>
            <person name="Garbe J."/>
        </authorList>
    </citation>
    <scope>NUCLEOTIDE SEQUENCE</scope>
    <source>
        <strain evidence="1">Duluth1</strain>
        <tissue evidence="1">Whole animal</tissue>
    </source>
</reference>
<dbReference type="EMBL" id="JAIWYP010000015">
    <property type="protein sequence ID" value="KAH3702598.1"/>
    <property type="molecule type" value="Genomic_DNA"/>
</dbReference>
<dbReference type="AlphaFoldDB" id="A0A9D3YR02"/>
<dbReference type="PANTHER" id="PTHR46601">
    <property type="entry name" value="ULP_PROTEASE DOMAIN-CONTAINING PROTEIN"/>
    <property type="match status" value="1"/>
</dbReference>
<dbReference type="Proteomes" id="UP000828390">
    <property type="component" value="Unassembled WGS sequence"/>
</dbReference>
<evidence type="ECO:0000313" key="2">
    <source>
        <dbReference type="Proteomes" id="UP000828390"/>
    </source>
</evidence>
<organism evidence="1 2">
    <name type="scientific">Dreissena polymorpha</name>
    <name type="common">Zebra mussel</name>
    <name type="synonym">Mytilus polymorpha</name>
    <dbReference type="NCBI Taxonomy" id="45954"/>
    <lineage>
        <taxon>Eukaryota</taxon>
        <taxon>Metazoa</taxon>
        <taxon>Spiralia</taxon>
        <taxon>Lophotrochozoa</taxon>
        <taxon>Mollusca</taxon>
        <taxon>Bivalvia</taxon>
        <taxon>Autobranchia</taxon>
        <taxon>Heteroconchia</taxon>
        <taxon>Euheterodonta</taxon>
        <taxon>Imparidentia</taxon>
        <taxon>Neoheterodontei</taxon>
        <taxon>Myida</taxon>
        <taxon>Dreissenoidea</taxon>
        <taxon>Dreissenidae</taxon>
        <taxon>Dreissena</taxon>
    </lineage>
</organism>
<comment type="caution">
    <text evidence="1">The sequence shown here is derived from an EMBL/GenBank/DDBJ whole genome shotgun (WGS) entry which is preliminary data.</text>
</comment>
<evidence type="ECO:0000313" key="1">
    <source>
        <dbReference type="EMBL" id="KAH3702598.1"/>
    </source>
</evidence>
<keyword evidence="2" id="KW-1185">Reference proteome</keyword>
<gene>
    <name evidence="1" type="ORF">DPMN_077622</name>
</gene>
<reference evidence="1" key="1">
    <citation type="journal article" date="2019" name="bioRxiv">
        <title>The Genome of the Zebra Mussel, Dreissena polymorpha: A Resource for Invasive Species Research.</title>
        <authorList>
            <person name="McCartney M.A."/>
            <person name="Auch B."/>
            <person name="Kono T."/>
            <person name="Mallez S."/>
            <person name="Zhang Y."/>
            <person name="Obille A."/>
            <person name="Becker A."/>
            <person name="Abrahante J.E."/>
            <person name="Garbe J."/>
            <person name="Badalamenti J.P."/>
            <person name="Herman A."/>
            <person name="Mangelson H."/>
            <person name="Liachko I."/>
            <person name="Sullivan S."/>
            <person name="Sone E.D."/>
            <person name="Koren S."/>
            <person name="Silverstein K.A.T."/>
            <person name="Beckman K.B."/>
            <person name="Gohl D.M."/>
        </authorList>
    </citation>
    <scope>NUCLEOTIDE SEQUENCE</scope>
    <source>
        <strain evidence="1">Duluth1</strain>
        <tissue evidence="1">Whole animal</tissue>
    </source>
</reference>
<accession>A0A9D3YR02</accession>
<sequence>MVMSIINKVMGVVKFLVPSVECVHFWTDSPSSQYRNKSIFHLISTFPNLYGTLASWHFFECGHGTDRCDGIVDTTKRNADSAVKQGKAMIQVATDFYAGLHKMNMASGMA</sequence>
<name>A0A9D3YR02_DREPO</name>
<protein>
    <submittedName>
        <fullName evidence="1">Uncharacterized protein</fullName>
    </submittedName>
</protein>